<reference evidence="2 3" key="1">
    <citation type="submission" date="2019-10" db="EMBL/GenBank/DDBJ databases">
        <title>Sequencing and Assembly of Multiple Reported Metal-Biooxidizing Members of the Extremely Thermoacidophilic Archaeal Family Sulfolobaceae.</title>
        <authorList>
            <person name="Counts J.A."/>
            <person name="Kelly R.M."/>
        </authorList>
    </citation>
    <scope>NUCLEOTIDE SEQUENCE [LARGE SCALE GENOMIC DNA]</scope>
    <source>
        <strain evidence="2 3">DSM 6482</strain>
    </source>
</reference>
<dbReference type="RefSeq" id="WP_054837878.1">
    <property type="nucleotide sequence ID" value="NZ_BBBY01000003.1"/>
</dbReference>
<evidence type="ECO:0000256" key="1">
    <source>
        <dbReference type="SAM" id="MobiDB-lite"/>
    </source>
</evidence>
<feature type="region of interest" description="Disordered" evidence="1">
    <location>
        <begin position="87"/>
        <end position="127"/>
    </location>
</feature>
<dbReference type="AlphaFoldDB" id="A0A6A9QVW2"/>
<accession>A0A6A9QVW2</accession>
<sequence length="127" mass="14499">MEKSNNNMERILRIPHFTKDSKTPKSLDLLLVRPTTNPKGYIDEGRLIIMVDDGSNRVGFQLTSAEASLLYQRLGYALNILAEDFHSMNKDSRRQSSGRRSERNNMKEEETDEYPDDFSASDLDGAL</sequence>
<evidence type="ECO:0000313" key="3">
    <source>
        <dbReference type="Proteomes" id="UP000470772"/>
    </source>
</evidence>
<dbReference type="Proteomes" id="UP000470772">
    <property type="component" value="Unassembled WGS sequence"/>
</dbReference>
<keyword evidence="3" id="KW-1185">Reference proteome</keyword>
<organism evidence="2 3">
    <name type="scientific">Sulfuracidifex metallicus DSM 6482 = JCM 9184</name>
    <dbReference type="NCBI Taxonomy" id="523847"/>
    <lineage>
        <taxon>Archaea</taxon>
        <taxon>Thermoproteota</taxon>
        <taxon>Thermoprotei</taxon>
        <taxon>Sulfolobales</taxon>
        <taxon>Sulfolobaceae</taxon>
        <taxon>Sulfuracidifex</taxon>
    </lineage>
</organism>
<feature type="compositionally biased region" description="Basic and acidic residues" evidence="1">
    <location>
        <begin position="87"/>
        <end position="108"/>
    </location>
</feature>
<dbReference type="OrthoDB" id="43553at2157"/>
<evidence type="ECO:0000313" key="2">
    <source>
        <dbReference type="EMBL" id="MUN29192.1"/>
    </source>
</evidence>
<protein>
    <submittedName>
        <fullName evidence="2">Uncharacterized protein</fullName>
    </submittedName>
</protein>
<comment type="caution">
    <text evidence="2">The sequence shown here is derived from an EMBL/GenBank/DDBJ whole genome shotgun (WGS) entry which is preliminary data.</text>
</comment>
<gene>
    <name evidence="2" type="ORF">GC250_07050</name>
</gene>
<proteinExistence type="predicted"/>
<dbReference type="EMBL" id="WGGD01000005">
    <property type="protein sequence ID" value="MUN29192.1"/>
    <property type="molecule type" value="Genomic_DNA"/>
</dbReference>
<name>A0A6A9QVW2_SULME</name>